<dbReference type="RefSeq" id="WP_023437711.1">
    <property type="nucleotide sequence ID" value="NZ_CASHSW010000022.1"/>
</dbReference>
<evidence type="ECO:0000313" key="1">
    <source>
        <dbReference type="EMBL" id="RXI54239.1"/>
    </source>
</evidence>
<gene>
    <name evidence="1" type="ORF">DP131_10435</name>
</gene>
<accession>A0ABY0EMT1</accession>
<protein>
    <submittedName>
        <fullName evidence="1">Uncharacterized protein</fullName>
    </submittedName>
</protein>
<dbReference type="Proteomes" id="UP000290273">
    <property type="component" value="Unassembled WGS sequence"/>
</dbReference>
<dbReference type="EMBL" id="QMAU01000041">
    <property type="protein sequence ID" value="RXI54239.1"/>
    <property type="molecule type" value="Genomic_DNA"/>
</dbReference>
<proteinExistence type="predicted"/>
<comment type="caution">
    <text evidence="1">The sequence shown here is derived from an EMBL/GenBank/DDBJ whole genome shotgun (WGS) entry which is preliminary data.</text>
</comment>
<reference evidence="1 2" key="1">
    <citation type="submission" date="2018-06" db="EMBL/GenBank/DDBJ databases">
        <title>Genome conservation of Clostridium tetani.</title>
        <authorList>
            <person name="Bruggemann H."/>
            <person name="Popoff M.R."/>
        </authorList>
    </citation>
    <scope>NUCLEOTIDE SEQUENCE [LARGE SCALE GENOMIC DNA]</scope>
    <source>
        <strain evidence="1 2">63.05</strain>
    </source>
</reference>
<organism evidence="1 2">
    <name type="scientific">Clostridium tetani</name>
    <dbReference type="NCBI Taxonomy" id="1513"/>
    <lineage>
        <taxon>Bacteria</taxon>
        <taxon>Bacillati</taxon>
        <taxon>Bacillota</taxon>
        <taxon>Clostridia</taxon>
        <taxon>Eubacteriales</taxon>
        <taxon>Clostridiaceae</taxon>
        <taxon>Clostridium</taxon>
    </lineage>
</organism>
<sequence length="105" mass="12571">MKYNCDKFIIKDITLKNMMHIKEDELIINYEIINTGKYSFPCIWAMHCLVKCEEDMEIVFPKRCNEIINVHDSEYLGMAKKNNKLKILEPKEELNLYIRLQLKSI</sequence>
<name>A0ABY0EMT1_CLOTA</name>
<evidence type="ECO:0000313" key="2">
    <source>
        <dbReference type="Proteomes" id="UP000290273"/>
    </source>
</evidence>